<dbReference type="InterPro" id="IPR046341">
    <property type="entry name" value="SET_dom_sf"/>
</dbReference>
<dbReference type="InterPro" id="IPR003616">
    <property type="entry name" value="Post-SET_dom"/>
</dbReference>
<dbReference type="FunFam" id="2.170.270.10:FF:000057">
    <property type="entry name" value="Histone-lysine N-methyltransferase"/>
    <property type="match status" value="1"/>
</dbReference>
<dbReference type="GO" id="GO:0005694">
    <property type="term" value="C:chromosome"/>
    <property type="evidence" value="ECO:0007669"/>
    <property type="project" value="UniProtKB-SubCell"/>
</dbReference>
<keyword evidence="3" id="KW-0158">Chromosome</keyword>
<dbReference type="Pfam" id="PF00856">
    <property type="entry name" value="SET"/>
    <property type="match status" value="1"/>
</dbReference>
<dbReference type="AlphaFoldDB" id="A0A182T194"/>
<dbReference type="EnsemblMetazoa" id="AMAM017586-RA">
    <property type="protein sequence ID" value="AMAM017586-PA"/>
    <property type="gene ID" value="AMAM017586"/>
</dbReference>
<dbReference type="InterPro" id="IPR006560">
    <property type="entry name" value="AWS_dom"/>
</dbReference>
<evidence type="ECO:0000256" key="5">
    <source>
        <dbReference type="ARBA" id="ARBA00022679"/>
    </source>
</evidence>
<dbReference type="InterPro" id="IPR050777">
    <property type="entry name" value="SET2_Histone-Lys_MeTrsfase"/>
</dbReference>
<feature type="domain" description="SET" evidence="8">
    <location>
        <begin position="145"/>
        <end position="262"/>
    </location>
</feature>
<name>A0A182T194_9DIPT</name>
<evidence type="ECO:0000313" key="11">
    <source>
        <dbReference type="EnsemblMetazoa" id="AMAM017586-PA"/>
    </source>
</evidence>
<evidence type="ECO:0000256" key="4">
    <source>
        <dbReference type="ARBA" id="ARBA00022603"/>
    </source>
</evidence>
<dbReference type="GO" id="GO:0032259">
    <property type="term" value="P:methylation"/>
    <property type="evidence" value="ECO:0007669"/>
    <property type="project" value="UniProtKB-KW"/>
</dbReference>
<keyword evidence="6" id="KW-0949">S-adenosyl-L-methionine</keyword>
<proteinExistence type="predicted"/>
<feature type="domain" description="AWS" evidence="10">
    <location>
        <begin position="93"/>
        <end position="143"/>
    </location>
</feature>
<dbReference type="GO" id="GO:0140938">
    <property type="term" value="F:histone H3 methyltransferase activity"/>
    <property type="evidence" value="ECO:0007669"/>
    <property type="project" value="UniProtKB-ARBA"/>
</dbReference>
<comment type="subcellular location">
    <subcellularLocation>
        <location evidence="2">Chromosome</location>
    </subcellularLocation>
    <subcellularLocation>
        <location evidence="1">Nucleus</location>
    </subcellularLocation>
</comment>
<dbReference type="SMART" id="SM00570">
    <property type="entry name" value="AWS"/>
    <property type="match status" value="1"/>
</dbReference>
<reference evidence="11" key="2">
    <citation type="submission" date="2020-05" db="UniProtKB">
        <authorList>
            <consortium name="EnsemblMetazoa"/>
        </authorList>
    </citation>
    <scope>IDENTIFICATION</scope>
    <source>
        <strain evidence="11">maculatus3</strain>
    </source>
</reference>
<dbReference type="Proteomes" id="UP000075901">
    <property type="component" value="Unassembled WGS sequence"/>
</dbReference>
<organism evidence="11 12">
    <name type="scientific">Anopheles maculatus</name>
    <dbReference type="NCBI Taxonomy" id="74869"/>
    <lineage>
        <taxon>Eukaryota</taxon>
        <taxon>Metazoa</taxon>
        <taxon>Ecdysozoa</taxon>
        <taxon>Arthropoda</taxon>
        <taxon>Hexapoda</taxon>
        <taxon>Insecta</taxon>
        <taxon>Pterygota</taxon>
        <taxon>Neoptera</taxon>
        <taxon>Endopterygota</taxon>
        <taxon>Diptera</taxon>
        <taxon>Nematocera</taxon>
        <taxon>Culicoidea</taxon>
        <taxon>Culicidae</taxon>
        <taxon>Anophelinae</taxon>
        <taxon>Anopheles</taxon>
        <taxon>Anopheles maculatus group</taxon>
    </lineage>
</organism>
<dbReference type="PANTHER" id="PTHR22884">
    <property type="entry name" value="SET DOMAIN PROTEINS"/>
    <property type="match status" value="1"/>
</dbReference>
<dbReference type="GO" id="GO:0016279">
    <property type="term" value="F:protein-lysine N-methyltransferase activity"/>
    <property type="evidence" value="ECO:0007669"/>
    <property type="project" value="UniProtKB-ARBA"/>
</dbReference>
<evidence type="ECO:0000259" key="10">
    <source>
        <dbReference type="PROSITE" id="PS51215"/>
    </source>
</evidence>
<evidence type="ECO:0000259" key="9">
    <source>
        <dbReference type="PROSITE" id="PS50868"/>
    </source>
</evidence>
<dbReference type="VEuPathDB" id="VectorBase:AMAM017586"/>
<dbReference type="Pfam" id="PF17907">
    <property type="entry name" value="AWS"/>
    <property type="match status" value="1"/>
</dbReference>
<dbReference type="PROSITE" id="PS50868">
    <property type="entry name" value="POST_SET"/>
    <property type="match status" value="1"/>
</dbReference>
<dbReference type="PROSITE" id="PS50280">
    <property type="entry name" value="SET"/>
    <property type="match status" value="1"/>
</dbReference>
<dbReference type="SMART" id="SM00317">
    <property type="entry name" value="SET"/>
    <property type="match status" value="1"/>
</dbReference>
<dbReference type="SUPFAM" id="SSF82199">
    <property type="entry name" value="SET domain"/>
    <property type="match status" value="1"/>
</dbReference>
<evidence type="ECO:0000259" key="8">
    <source>
        <dbReference type="PROSITE" id="PS50280"/>
    </source>
</evidence>
<feature type="domain" description="Post-SET" evidence="9">
    <location>
        <begin position="269"/>
        <end position="285"/>
    </location>
</feature>
<dbReference type="PROSITE" id="PS51215">
    <property type="entry name" value="AWS"/>
    <property type="match status" value="1"/>
</dbReference>
<dbReference type="InterPro" id="IPR001214">
    <property type="entry name" value="SET_dom"/>
</dbReference>
<keyword evidence="7" id="KW-0539">Nucleus</keyword>
<keyword evidence="5" id="KW-0808">Transferase</keyword>
<dbReference type="Gene3D" id="2.170.270.10">
    <property type="entry name" value="SET domain"/>
    <property type="match status" value="1"/>
</dbReference>
<sequence>MAWLNRKRMYLYQHEDSENLGDGKTGSTMDKKYRRAMIEASKIFQILESTNLPRPYGSLSSSKAAPIYTKIKSNRYVAPLKQPSVNRRQLDGIEDSVCRCQPDDDDPCGPTSACLNRAIFMECSAKTCPAKERCSNQRFTKRMYPALEVRSFANKGFGLVALDDLQSGQFVIEYVGEVINSEEFERRVKTMQATKEENYYFLTVEPDLTIDAGSKGNMSRFINHSCEPNCETQKWTIGETRVIGLFAITNIKAGEELTFNYNLESLGNSKSACLCGAQKCSGYIGEKYRPSKKDEIAAGKNPGELINGRKKKVQVRKTKKAIFSNRSTKEHLTNSTITTQPADNDVVLIPAPPSTIVDLIDASVSIPPSGSNSTVVIKSEMVDDTTPQ</sequence>
<evidence type="ECO:0000256" key="7">
    <source>
        <dbReference type="ARBA" id="ARBA00023242"/>
    </source>
</evidence>
<evidence type="ECO:0000256" key="6">
    <source>
        <dbReference type="ARBA" id="ARBA00022691"/>
    </source>
</evidence>
<evidence type="ECO:0000256" key="3">
    <source>
        <dbReference type="ARBA" id="ARBA00022454"/>
    </source>
</evidence>
<keyword evidence="12" id="KW-1185">Reference proteome</keyword>
<accession>A0A182T194</accession>
<evidence type="ECO:0000313" key="12">
    <source>
        <dbReference type="Proteomes" id="UP000075901"/>
    </source>
</evidence>
<evidence type="ECO:0000256" key="1">
    <source>
        <dbReference type="ARBA" id="ARBA00004123"/>
    </source>
</evidence>
<reference evidence="12" key="1">
    <citation type="submission" date="2013-09" db="EMBL/GenBank/DDBJ databases">
        <title>The Genome Sequence of Anopheles maculatus species B.</title>
        <authorList>
            <consortium name="The Broad Institute Genomics Platform"/>
            <person name="Neafsey D.E."/>
            <person name="Besansky N."/>
            <person name="Howell P."/>
            <person name="Walton C."/>
            <person name="Young S.K."/>
            <person name="Zeng Q."/>
            <person name="Gargeya S."/>
            <person name="Fitzgerald M."/>
            <person name="Haas B."/>
            <person name="Abouelleil A."/>
            <person name="Allen A.W."/>
            <person name="Alvarado L."/>
            <person name="Arachchi H.M."/>
            <person name="Berlin A.M."/>
            <person name="Chapman S.B."/>
            <person name="Gainer-Dewar J."/>
            <person name="Goldberg J."/>
            <person name="Griggs A."/>
            <person name="Gujja S."/>
            <person name="Hansen M."/>
            <person name="Howarth C."/>
            <person name="Imamovic A."/>
            <person name="Ireland A."/>
            <person name="Larimer J."/>
            <person name="McCowan C."/>
            <person name="Murphy C."/>
            <person name="Pearson M."/>
            <person name="Poon T.W."/>
            <person name="Priest M."/>
            <person name="Roberts A."/>
            <person name="Saif S."/>
            <person name="Shea T."/>
            <person name="Sisk P."/>
            <person name="Sykes S."/>
            <person name="Wortman J."/>
            <person name="Nusbaum C."/>
            <person name="Birren B."/>
        </authorList>
    </citation>
    <scope>NUCLEOTIDE SEQUENCE [LARGE SCALE GENOMIC DNA]</scope>
    <source>
        <strain evidence="12">maculatus3</strain>
    </source>
</reference>
<dbReference type="GO" id="GO:0005634">
    <property type="term" value="C:nucleus"/>
    <property type="evidence" value="ECO:0007669"/>
    <property type="project" value="UniProtKB-SubCell"/>
</dbReference>
<keyword evidence="4" id="KW-0489">Methyltransferase</keyword>
<evidence type="ECO:0000256" key="2">
    <source>
        <dbReference type="ARBA" id="ARBA00004286"/>
    </source>
</evidence>
<protein>
    <submittedName>
        <fullName evidence="11">Histone-lysine N-methyltransferase</fullName>
    </submittedName>
</protein>